<keyword evidence="4" id="KW-0967">Endosome</keyword>
<dbReference type="Pfam" id="PF03357">
    <property type="entry name" value="Snf7"/>
    <property type="match status" value="1"/>
</dbReference>
<reference evidence="8 9" key="1">
    <citation type="submission" date="2017-12" db="EMBL/GenBank/DDBJ databases">
        <title>Sequencing, de novo assembly and annotation of complete genome of a new Thraustochytrid species, strain FCC1311.</title>
        <authorList>
            <person name="Sedici K."/>
            <person name="Godart F."/>
            <person name="Aiese Cigliano R."/>
            <person name="Sanseverino W."/>
            <person name="Barakat M."/>
            <person name="Ortet P."/>
            <person name="Marechal E."/>
            <person name="Cagnac O."/>
            <person name="Amato A."/>
        </authorList>
    </citation>
    <scope>NUCLEOTIDE SEQUENCE [LARGE SCALE GENOMIC DNA]</scope>
</reference>
<protein>
    <submittedName>
        <fullName evidence="8">Charged multivesicular body protein 6</fullName>
    </submittedName>
</protein>
<evidence type="ECO:0000256" key="2">
    <source>
        <dbReference type="ARBA" id="ARBA00006190"/>
    </source>
</evidence>
<name>A0A2R5GN99_9STRA</name>
<dbReference type="AlphaFoldDB" id="A0A2R5GN99"/>
<dbReference type="InParanoid" id="A0A2R5GN99"/>
<dbReference type="Proteomes" id="UP000241890">
    <property type="component" value="Unassembled WGS sequence"/>
</dbReference>
<accession>A0A2R5GN99</accession>
<evidence type="ECO:0000256" key="1">
    <source>
        <dbReference type="ARBA" id="ARBA00004608"/>
    </source>
</evidence>
<gene>
    <name evidence="8" type="ORF">FCC1311_074392</name>
</gene>
<evidence type="ECO:0000256" key="6">
    <source>
        <dbReference type="ARBA" id="ARBA00023136"/>
    </source>
</evidence>
<feature type="region of interest" description="Disordered" evidence="7">
    <location>
        <begin position="1"/>
        <end position="36"/>
    </location>
</feature>
<evidence type="ECO:0000256" key="5">
    <source>
        <dbReference type="ARBA" id="ARBA00022927"/>
    </source>
</evidence>
<evidence type="ECO:0000313" key="9">
    <source>
        <dbReference type="Proteomes" id="UP000241890"/>
    </source>
</evidence>
<comment type="subcellular location">
    <subcellularLocation>
        <location evidence="1">Endosome membrane</location>
    </subcellularLocation>
</comment>
<dbReference type="GO" id="GO:0005771">
    <property type="term" value="C:multivesicular body"/>
    <property type="evidence" value="ECO:0007669"/>
    <property type="project" value="TreeGrafter"/>
</dbReference>
<dbReference type="EMBL" id="BEYU01000093">
    <property type="protein sequence ID" value="GBG31218.1"/>
    <property type="molecule type" value="Genomic_DNA"/>
</dbReference>
<keyword evidence="9" id="KW-1185">Reference proteome</keyword>
<dbReference type="PANTHER" id="PTHR22761:SF5">
    <property type="entry name" value="CHARGED MULTIVESICULAR BODY PROTEIN 6"/>
    <property type="match status" value="1"/>
</dbReference>
<feature type="compositionally biased region" description="Basic and acidic residues" evidence="7">
    <location>
        <begin position="1"/>
        <end position="10"/>
    </location>
</feature>
<dbReference type="GO" id="GO:0006900">
    <property type="term" value="P:vesicle budding from membrane"/>
    <property type="evidence" value="ECO:0007669"/>
    <property type="project" value="TreeGrafter"/>
</dbReference>
<sequence>MGGLFSKKDGAPGAAGQQRGATGAQRASRPEMSVKDRALLDLKVARDRLDKARKKHEREKQVYVDKAREMLKAKKKDQAKLALRLKKMREMQLEKVNDQFFNLEKMVNDVQWAQHQVEIVEGMKAGNKALKELQLDPDEVNDIVADTQEAMDRQREIDDILSEQLNPEDEADVLAELDAIEQADANELNDKLPVAPSDPVHPSGVNVETTQQQQQQQQTSQSAAEPVSEERQPVLA</sequence>
<evidence type="ECO:0000256" key="3">
    <source>
        <dbReference type="ARBA" id="ARBA00022448"/>
    </source>
</evidence>
<dbReference type="PANTHER" id="PTHR22761">
    <property type="entry name" value="CHARGED MULTIVESICULAR BODY PROTEIN"/>
    <property type="match status" value="1"/>
</dbReference>
<evidence type="ECO:0000256" key="7">
    <source>
        <dbReference type="SAM" id="MobiDB-lite"/>
    </source>
</evidence>
<proteinExistence type="inferred from homology"/>
<evidence type="ECO:0000256" key="4">
    <source>
        <dbReference type="ARBA" id="ARBA00022753"/>
    </source>
</evidence>
<dbReference type="GO" id="GO:0032511">
    <property type="term" value="P:late endosome to vacuole transport via multivesicular body sorting pathway"/>
    <property type="evidence" value="ECO:0007669"/>
    <property type="project" value="TreeGrafter"/>
</dbReference>
<keyword evidence="6" id="KW-0472">Membrane</keyword>
<dbReference type="GO" id="GO:0015031">
    <property type="term" value="P:protein transport"/>
    <property type="evidence" value="ECO:0007669"/>
    <property type="project" value="UniProtKB-KW"/>
</dbReference>
<dbReference type="Gene3D" id="6.10.140.1230">
    <property type="match status" value="1"/>
</dbReference>
<comment type="similarity">
    <text evidence="2">Belongs to the SNF7 family.</text>
</comment>
<dbReference type="GO" id="GO:0000815">
    <property type="term" value="C:ESCRT III complex"/>
    <property type="evidence" value="ECO:0007669"/>
    <property type="project" value="TreeGrafter"/>
</dbReference>
<organism evidence="8 9">
    <name type="scientific">Hondaea fermentalgiana</name>
    <dbReference type="NCBI Taxonomy" id="2315210"/>
    <lineage>
        <taxon>Eukaryota</taxon>
        <taxon>Sar</taxon>
        <taxon>Stramenopiles</taxon>
        <taxon>Bigyra</taxon>
        <taxon>Labyrinthulomycetes</taxon>
        <taxon>Thraustochytrida</taxon>
        <taxon>Thraustochytriidae</taxon>
        <taxon>Hondaea</taxon>
    </lineage>
</organism>
<feature type="compositionally biased region" description="Low complexity" evidence="7">
    <location>
        <begin position="209"/>
        <end position="222"/>
    </location>
</feature>
<keyword evidence="3" id="KW-0813">Transport</keyword>
<keyword evidence="5" id="KW-0653">Protein transport</keyword>
<evidence type="ECO:0000313" key="8">
    <source>
        <dbReference type="EMBL" id="GBG31218.1"/>
    </source>
</evidence>
<feature type="region of interest" description="Disordered" evidence="7">
    <location>
        <begin position="189"/>
        <end position="236"/>
    </location>
</feature>
<dbReference type="OrthoDB" id="441172at2759"/>
<feature type="compositionally biased region" description="Low complexity" evidence="7">
    <location>
        <begin position="11"/>
        <end position="27"/>
    </location>
</feature>
<comment type="caution">
    <text evidence="8">The sequence shown here is derived from an EMBL/GenBank/DDBJ whole genome shotgun (WGS) entry which is preliminary data.</text>
</comment>
<dbReference type="InterPro" id="IPR005024">
    <property type="entry name" value="Snf7_fam"/>
</dbReference>